<organism evidence="2">
    <name type="scientific">marine sediment metagenome</name>
    <dbReference type="NCBI Taxonomy" id="412755"/>
    <lineage>
        <taxon>unclassified sequences</taxon>
        <taxon>metagenomes</taxon>
        <taxon>ecological metagenomes</taxon>
    </lineage>
</organism>
<keyword evidence="1" id="KW-0812">Transmembrane</keyword>
<dbReference type="EMBL" id="LAZR01003207">
    <property type="protein sequence ID" value="KKN20797.1"/>
    <property type="molecule type" value="Genomic_DNA"/>
</dbReference>
<protein>
    <submittedName>
        <fullName evidence="2">Uncharacterized protein</fullName>
    </submittedName>
</protein>
<accession>A0A0F9P8P9</accession>
<feature type="transmembrane region" description="Helical" evidence="1">
    <location>
        <begin position="87"/>
        <end position="113"/>
    </location>
</feature>
<dbReference type="AlphaFoldDB" id="A0A0F9P8P9"/>
<proteinExistence type="predicted"/>
<keyword evidence="1" id="KW-1133">Transmembrane helix</keyword>
<keyword evidence="1" id="KW-0472">Membrane</keyword>
<reference evidence="2" key="1">
    <citation type="journal article" date="2015" name="Nature">
        <title>Complex archaea that bridge the gap between prokaryotes and eukaryotes.</title>
        <authorList>
            <person name="Spang A."/>
            <person name="Saw J.H."/>
            <person name="Jorgensen S.L."/>
            <person name="Zaremba-Niedzwiedzka K."/>
            <person name="Martijn J."/>
            <person name="Lind A.E."/>
            <person name="van Eijk R."/>
            <person name="Schleper C."/>
            <person name="Guy L."/>
            <person name="Ettema T.J."/>
        </authorList>
    </citation>
    <scope>NUCLEOTIDE SEQUENCE</scope>
</reference>
<name>A0A0F9P8P9_9ZZZZ</name>
<comment type="caution">
    <text evidence="2">The sequence shown here is derived from an EMBL/GenBank/DDBJ whole genome shotgun (WGS) entry which is preliminary data.</text>
</comment>
<gene>
    <name evidence="2" type="ORF">LCGC14_0931850</name>
</gene>
<evidence type="ECO:0000256" key="1">
    <source>
        <dbReference type="SAM" id="Phobius"/>
    </source>
</evidence>
<sequence length="142" mass="17434">MDIVNWFKENILPELDKKEKINTKLLKDIEIIIKHEYLHYKFYSIVDLDIELWINLKKEYDNELGLIVRTDGSCKLINNKRYFPPRYYFHLIISEIAHLIYDIIFDFLNFNFLKNFLFRVKRFLKNIIGNFEIKKIKRVIND</sequence>
<evidence type="ECO:0000313" key="2">
    <source>
        <dbReference type="EMBL" id="KKN20797.1"/>
    </source>
</evidence>